<dbReference type="Proteomes" id="UP000308271">
    <property type="component" value="Unassembled WGS sequence"/>
</dbReference>
<protein>
    <submittedName>
        <fullName evidence="1">Uncharacterized protein</fullName>
    </submittedName>
</protein>
<organism evidence="1 2">
    <name type="scientific">Chlorobaculum thiosulfatiphilum</name>
    <name type="common">Chlorobium limicola f.sp. thiosulfatophilum</name>
    <dbReference type="NCBI Taxonomy" id="115852"/>
    <lineage>
        <taxon>Bacteria</taxon>
        <taxon>Pseudomonadati</taxon>
        <taxon>Chlorobiota</taxon>
        <taxon>Chlorobiia</taxon>
        <taxon>Chlorobiales</taxon>
        <taxon>Chlorobiaceae</taxon>
        <taxon>Chlorobaculum</taxon>
    </lineage>
</organism>
<evidence type="ECO:0000313" key="1">
    <source>
        <dbReference type="EMBL" id="TNJ40097.1"/>
    </source>
</evidence>
<gene>
    <name evidence="1" type="ORF">FGF66_02065</name>
</gene>
<reference evidence="1 2" key="1">
    <citation type="submission" date="2019-05" db="EMBL/GenBank/DDBJ databases">
        <title>Draft Whole-Genome sequence of the green sulfur bacterium Chlorobaculum thiosulfatiphilum DSM 249.</title>
        <authorList>
            <person name="Meyer T.E."/>
            <person name="Kyndt J.A."/>
        </authorList>
    </citation>
    <scope>NUCLEOTIDE SEQUENCE [LARGE SCALE GENOMIC DNA]</scope>
    <source>
        <strain evidence="1 2">DSM 249</strain>
    </source>
</reference>
<comment type="caution">
    <text evidence="1">The sequence shown here is derived from an EMBL/GenBank/DDBJ whole genome shotgun (WGS) entry which is preliminary data.</text>
</comment>
<dbReference type="RefSeq" id="WP_139456042.1">
    <property type="nucleotide sequence ID" value="NZ_VDCH01000002.1"/>
</dbReference>
<keyword evidence="2" id="KW-1185">Reference proteome</keyword>
<name>A0A5C4SA94_CHLTI</name>
<dbReference type="EMBL" id="VDCH01000002">
    <property type="protein sequence ID" value="TNJ40097.1"/>
    <property type="molecule type" value="Genomic_DNA"/>
</dbReference>
<dbReference type="AlphaFoldDB" id="A0A5C4SA94"/>
<evidence type="ECO:0000313" key="2">
    <source>
        <dbReference type="Proteomes" id="UP000308271"/>
    </source>
</evidence>
<accession>A0A5C4SA94</accession>
<proteinExistence type="predicted"/>
<sequence length="114" mass="12777">MSDSNDTAISMRAAIHFPEYPLRLFLTLPKLLKMANPNASSVRLIQQYAPLKSFRRAARKIRASPLRNALITRITAPDTTQTRTFFAILLFKTASLASKKTGKEKQLTTIIKAT</sequence>